<protein>
    <recommendedName>
        <fullName evidence="1">Zinc-ribbon domain-containing protein</fullName>
    </recommendedName>
</protein>
<dbReference type="AlphaFoldDB" id="A0A368KLL7"/>
<accession>A0A368KLL7</accession>
<evidence type="ECO:0000313" key="2">
    <source>
        <dbReference type="EMBL" id="RCS42108.1"/>
    </source>
</evidence>
<proteinExistence type="predicted"/>
<organism evidence="2 3">
    <name type="scientific">Bremerella cremea</name>
    <dbReference type="NCBI Taxonomy" id="1031537"/>
    <lineage>
        <taxon>Bacteria</taxon>
        <taxon>Pseudomonadati</taxon>
        <taxon>Planctomycetota</taxon>
        <taxon>Planctomycetia</taxon>
        <taxon>Pirellulales</taxon>
        <taxon>Pirellulaceae</taxon>
        <taxon>Bremerella</taxon>
    </lineage>
</organism>
<evidence type="ECO:0000259" key="1">
    <source>
        <dbReference type="Pfam" id="PF10005"/>
    </source>
</evidence>
<comment type="caution">
    <text evidence="2">The sequence shown here is derived from an EMBL/GenBank/DDBJ whole genome shotgun (WGS) entry which is preliminary data.</text>
</comment>
<dbReference type="Proteomes" id="UP000253562">
    <property type="component" value="Unassembled WGS sequence"/>
</dbReference>
<feature type="domain" description="Zinc-ribbon" evidence="1">
    <location>
        <begin position="12"/>
        <end position="104"/>
    </location>
</feature>
<dbReference type="PIRSF" id="PIRSF012641">
    <property type="entry name" value="UCP012641"/>
    <property type="match status" value="1"/>
</dbReference>
<dbReference type="InterPro" id="IPR011201">
    <property type="entry name" value="Zinc-ribbon_6_bact"/>
</dbReference>
<dbReference type="EMBL" id="QPEX01000044">
    <property type="protein sequence ID" value="RCS42108.1"/>
    <property type="molecule type" value="Genomic_DNA"/>
</dbReference>
<reference evidence="2 3" key="1">
    <citation type="submission" date="2018-07" db="EMBL/GenBank/DDBJ databases">
        <title>Comparative genomes isolates from brazilian mangrove.</title>
        <authorList>
            <person name="De Araujo J.E."/>
            <person name="Taketani R.G."/>
            <person name="Silva M.C.P."/>
            <person name="Lourenco M.V."/>
            <person name="Oliveira V.M."/>
            <person name="Andreote F.D."/>
        </authorList>
    </citation>
    <scope>NUCLEOTIDE SEQUENCE [LARGE SCALE GENOMIC DNA]</scope>
    <source>
        <strain evidence="2 3">HEX PRIS-MGV</strain>
    </source>
</reference>
<sequence length="340" mass="38995">MSTENGFPMHTFRCVCHSKLFFGNTNCVSCQRTVAMCPACRQVSAMEELEDGTWKCLRNGCGQRQRFCQNRVEHAACNWGVLFEEKDQTLCTNCRLNQMIPDLSVPGNLEKWQRLEAAKRRVLYIIEAIGLPIGMPDQEELLPLGFEFKADGAKPVSTGHAGGLIVINIKEADSVHREQTRVEFGEPQRTLVGHFRHELGHYYWDLLVKPHHLEAFREKFGNEESPTYTEALQAYYANGPKPNWPKQYVSAYASMHPWEDFAESFATYLDMVAIVTTADHFEQENQRFESYDFDELLNAYREIGIMANEFNREIGLLDLVPEVFTAPVIEKLRFVHTLTG</sequence>
<dbReference type="InterPro" id="IPR031321">
    <property type="entry name" value="UCP012641"/>
</dbReference>
<name>A0A368KLL7_9BACT</name>
<evidence type="ECO:0000313" key="3">
    <source>
        <dbReference type="Proteomes" id="UP000253562"/>
    </source>
</evidence>
<dbReference type="Pfam" id="PF10005">
    <property type="entry name" value="Zn_ribbon_DZR_6"/>
    <property type="match status" value="1"/>
</dbReference>
<dbReference type="Pfam" id="PF15887">
    <property type="entry name" value="Peptidase_Mx"/>
    <property type="match status" value="1"/>
</dbReference>
<gene>
    <name evidence="2" type="ORF">DTL42_19965</name>
</gene>
<dbReference type="Gene3D" id="3.40.390.70">
    <property type="match status" value="1"/>
</dbReference>